<gene>
    <name evidence="7" type="ORF">FEZ08_06770</name>
</gene>
<dbReference type="InterPro" id="IPR030678">
    <property type="entry name" value="Peptide/Ni-bd"/>
</dbReference>
<feature type="signal peptide" evidence="5">
    <location>
        <begin position="1"/>
        <end position="24"/>
    </location>
</feature>
<dbReference type="PANTHER" id="PTHR30290:SF10">
    <property type="entry name" value="PERIPLASMIC OLIGOPEPTIDE-BINDING PROTEIN-RELATED"/>
    <property type="match status" value="1"/>
</dbReference>
<dbReference type="Gene3D" id="3.40.190.10">
    <property type="entry name" value="Periplasmic binding protein-like II"/>
    <property type="match status" value="1"/>
</dbReference>
<dbReference type="PIRSF" id="PIRSF002741">
    <property type="entry name" value="MppA"/>
    <property type="match status" value="1"/>
</dbReference>
<feature type="chain" id="PRO_5039518537" evidence="5">
    <location>
        <begin position="25"/>
        <end position="546"/>
    </location>
</feature>
<evidence type="ECO:0000256" key="3">
    <source>
        <dbReference type="ARBA" id="ARBA00022448"/>
    </source>
</evidence>
<dbReference type="GO" id="GO:0030288">
    <property type="term" value="C:outer membrane-bounded periplasmic space"/>
    <property type="evidence" value="ECO:0007669"/>
    <property type="project" value="UniProtKB-ARBA"/>
</dbReference>
<sequence>MKNKLGKKLGVVTSLLAVAALVLAGCGGSSSGTAGTLRLASAVAPNTLNQIRNSESINSEIIGQYLEGLVQYNADNELVGAVAKDWTTNEDGSVYTFNIRPESKWTNGQPVTANDFVFAWSKLATDKEATYGYLVSAIKNGQAVLDGTMDASELGVKAVSDSQLEVTLEQPLAYFLDLMAFPPFFPTNEAFYNEVGGDEVYGTSMETVLGNGPFTLTKYKADEGWEFAKNPDYWDAASVQLNVVTVRFVAETSTQGTLYDNGEIDRLGLTGDLIDKYSGSSEIVTQPETAVFYFYLSGTTNSPDATLANKNVRAAIAHAIDKSVITDNVLKNGSLPIDYLVPKDFVSLDGEDFRTFANQFNDPMFDVKKAQEFLDAAKKELGQDTLSVTLAVADTEAGKKIYENIESQLETNLEGLDVTINQVPQQTYYPLLQEYGTPAANAGWGADYMDVATYFEIFRSDDSHNYGKWNNPEFDQLFKDAQSPELATNPTERWNKFVQAEAVLINDYAIIPIYQRASMALVKPNVKGFKLYPTAPDMRYKYVTVE</sequence>
<evidence type="ECO:0000259" key="6">
    <source>
        <dbReference type="Pfam" id="PF00496"/>
    </source>
</evidence>
<keyword evidence="3" id="KW-0813">Transport</keyword>
<proteinExistence type="inferred from homology"/>
<dbReference type="Proteomes" id="UP000306912">
    <property type="component" value="Unassembled WGS sequence"/>
</dbReference>
<dbReference type="InterPro" id="IPR000914">
    <property type="entry name" value="SBP_5_dom"/>
</dbReference>
<dbReference type="GO" id="GO:0015833">
    <property type="term" value="P:peptide transport"/>
    <property type="evidence" value="ECO:0007669"/>
    <property type="project" value="TreeGrafter"/>
</dbReference>
<keyword evidence="8" id="KW-1185">Reference proteome</keyword>
<dbReference type="FunFam" id="3.90.76.10:FF:000001">
    <property type="entry name" value="Oligopeptide ABC transporter substrate-binding protein"/>
    <property type="match status" value="1"/>
</dbReference>
<dbReference type="OrthoDB" id="9801912at2"/>
<dbReference type="AlphaFoldDB" id="A0A5R8QB77"/>
<name>A0A5R8QB77_9FIRM</name>
<comment type="similarity">
    <text evidence="2">Belongs to the bacterial solute-binding protein 5 family.</text>
</comment>
<dbReference type="InParanoid" id="A0A5R8QB77"/>
<reference evidence="7 8" key="1">
    <citation type="submission" date="2019-05" db="EMBL/GenBank/DDBJ databases">
        <title>Culicoidintestinum kansasii gen. nov., sp. nov. from the gastrointestinal tract of the biting midge, Culicoides sonorensis.</title>
        <authorList>
            <person name="Neupane S."/>
            <person name="Ghosh A."/>
            <person name="Gunther S."/>
            <person name="Martin K."/>
            <person name="Zurek L."/>
        </authorList>
    </citation>
    <scope>NUCLEOTIDE SEQUENCE [LARGE SCALE GENOMIC DNA]</scope>
    <source>
        <strain evidence="7 8">CS-1</strain>
    </source>
</reference>
<dbReference type="SUPFAM" id="SSF53850">
    <property type="entry name" value="Periplasmic binding protein-like II"/>
    <property type="match status" value="1"/>
</dbReference>
<dbReference type="CDD" id="cd08504">
    <property type="entry name" value="PBP2_OppA"/>
    <property type="match status" value="1"/>
</dbReference>
<keyword evidence="4 5" id="KW-0732">Signal</keyword>
<dbReference type="InterPro" id="IPR039424">
    <property type="entry name" value="SBP_5"/>
</dbReference>
<evidence type="ECO:0000256" key="1">
    <source>
        <dbReference type="ARBA" id="ARBA00004196"/>
    </source>
</evidence>
<dbReference type="FunFam" id="3.10.105.10:FF:000001">
    <property type="entry name" value="Oligopeptide ABC transporter, oligopeptide-binding protein"/>
    <property type="match status" value="1"/>
</dbReference>
<dbReference type="GO" id="GO:1904680">
    <property type="term" value="F:peptide transmembrane transporter activity"/>
    <property type="evidence" value="ECO:0007669"/>
    <property type="project" value="TreeGrafter"/>
</dbReference>
<protein>
    <submittedName>
        <fullName evidence="7">Peptide ABC transporter substrate-binding protein</fullName>
    </submittedName>
</protein>
<dbReference type="Gene3D" id="3.90.76.10">
    <property type="entry name" value="Dipeptide-binding Protein, Domain 1"/>
    <property type="match status" value="1"/>
</dbReference>
<feature type="domain" description="Solute-binding protein family 5" evidence="6">
    <location>
        <begin position="77"/>
        <end position="462"/>
    </location>
</feature>
<accession>A0A5R8QB77</accession>
<organism evidence="7 8">
    <name type="scientific">Culicoidibacter larvae</name>
    <dbReference type="NCBI Taxonomy" id="2579976"/>
    <lineage>
        <taxon>Bacteria</taxon>
        <taxon>Bacillati</taxon>
        <taxon>Bacillota</taxon>
        <taxon>Culicoidibacteria</taxon>
        <taxon>Culicoidibacterales</taxon>
        <taxon>Culicoidibacteraceae</taxon>
        <taxon>Culicoidibacter</taxon>
    </lineage>
</organism>
<dbReference type="Gene3D" id="3.10.105.10">
    <property type="entry name" value="Dipeptide-binding Protein, Domain 3"/>
    <property type="match status" value="1"/>
</dbReference>
<dbReference type="GO" id="GO:0043190">
    <property type="term" value="C:ATP-binding cassette (ABC) transporter complex"/>
    <property type="evidence" value="ECO:0007669"/>
    <property type="project" value="InterPro"/>
</dbReference>
<dbReference type="PANTHER" id="PTHR30290">
    <property type="entry name" value="PERIPLASMIC BINDING COMPONENT OF ABC TRANSPORTER"/>
    <property type="match status" value="1"/>
</dbReference>
<dbReference type="Pfam" id="PF00496">
    <property type="entry name" value="SBP_bac_5"/>
    <property type="match status" value="1"/>
</dbReference>
<dbReference type="PROSITE" id="PS51257">
    <property type="entry name" value="PROKAR_LIPOPROTEIN"/>
    <property type="match status" value="1"/>
</dbReference>
<dbReference type="FunCoup" id="A0A5R8QB77">
    <property type="interactions" value="201"/>
</dbReference>
<comment type="caution">
    <text evidence="7">The sequence shown here is derived from an EMBL/GenBank/DDBJ whole genome shotgun (WGS) entry which is preliminary data.</text>
</comment>
<comment type="subcellular location">
    <subcellularLocation>
        <location evidence="1">Cell envelope</location>
    </subcellularLocation>
</comment>
<dbReference type="RefSeq" id="WP_138190968.1">
    <property type="nucleotide sequence ID" value="NZ_VBWP01000005.1"/>
</dbReference>
<dbReference type="EMBL" id="VBWP01000005">
    <property type="protein sequence ID" value="TLG73831.1"/>
    <property type="molecule type" value="Genomic_DNA"/>
</dbReference>
<evidence type="ECO:0000256" key="4">
    <source>
        <dbReference type="ARBA" id="ARBA00022729"/>
    </source>
</evidence>
<evidence type="ECO:0000313" key="8">
    <source>
        <dbReference type="Proteomes" id="UP000306912"/>
    </source>
</evidence>
<evidence type="ECO:0000256" key="5">
    <source>
        <dbReference type="SAM" id="SignalP"/>
    </source>
</evidence>
<evidence type="ECO:0000313" key="7">
    <source>
        <dbReference type="EMBL" id="TLG73831.1"/>
    </source>
</evidence>
<evidence type="ECO:0000256" key="2">
    <source>
        <dbReference type="ARBA" id="ARBA00005695"/>
    </source>
</evidence>